<evidence type="ECO:0000256" key="2">
    <source>
        <dbReference type="ARBA" id="ARBA00023125"/>
    </source>
</evidence>
<feature type="region of interest" description="Disordered" evidence="4">
    <location>
        <begin position="346"/>
        <end position="370"/>
    </location>
</feature>
<dbReference type="PANTHER" id="PTHR10270:SF324">
    <property type="entry name" value="SOX DOMAIN-CONTAINING PROTEIN DICHAETE-RELATED"/>
    <property type="match status" value="1"/>
</dbReference>
<dbReference type="Pfam" id="PF00505">
    <property type="entry name" value="HMG_box"/>
    <property type="match status" value="1"/>
</dbReference>
<evidence type="ECO:0000256" key="1">
    <source>
        <dbReference type="ARBA" id="ARBA00004123"/>
    </source>
</evidence>
<name>A0A2A6B5A0_PRIPA</name>
<feature type="region of interest" description="Disordered" evidence="4">
    <location>
        <begin position="103"/>
        <end position="159"/>
    </location>
</feature>
<accession>A0A2A6B5A0</accession>
<reference evidence="6" key="1">
    <citation type="journal article" date="2008" name="Nat. Genet.">
        <title>The Pristionchus pacificus genome provides a unique perspective on nematode lifestyle and parasitism.</title>
        <authorList>
            <person name="Dieterich C."/>
            <person name="Clifton S.W."/>
            <person name="Schuster L.N."/>
            <person name="Chinwalla A."/>
            <person name="Delehaunty K."/>
            <person name="Dinkelacker I."/>
            <person name="Fulton L."/>
            <person name="Fulton R."/>
            <person name="Godfrey J."/>
            <person name="Minx P."/>
            <person name="Mitreva M."/>
            <person name="Roeseler W."/>
            <person name="Tian H."/>
            <person name="Witte H."/>
            <person name="Yang S.P."/>
            <person name="Wilson R.K."/>
            <person name="Sommer R.J."/>
        </authorList>
    </citation>
    <scope>NUCLEOTIDE SEQUENCE [LARGE SCALE GENOMIC DNA]</scope>
    <source>
        <strain evidence="6">PS312</strain>
    </source>
</reference>
<feature type="compositionally biased region" description="Low complexity" evidence="4">
    <location>
        <begin position="103"/>
        <end position="117"/>
    </location>
</feature>
<dbReference type="CDD" id="cd01388">
    <property type="entry name" value="HMG-box_SoxB"/>
    <property type="match status" value="1"/>
</dbReference>
<evidence type="ECO:0000313" key="6">
    <source>
        <dbReference type="Proteomes" id="UP000005239"/>
    </source>
</evidence>
<dbReference type="InterPro" id="IPR009071">
    <property type="entry name" value="HMG_box_dom"/>
</dbReference>
<dbReference type="GO" id="GO:0030182">
    <property type="term" value="P:neuron differentiation"/>
    <property type="evidence" value="ECO:0000318"/>
    <property type="project" value="GO_Central"/>
</dbReference>
<gene>
    <name evidence="5" type="primary">WBGene00096578</name>
</gene>
<dbReference type="GO" id="GO:0045944">
    <property type="term" value="P:positive regulation of transcription by RNA polymerase II"/>
    <property type="evidence" value="ECO:0000318"/>
    <property type="project" value="GO_Central"/>
</dbReference>
<dbReference type="AlphaFoldDB" id="A0A2A6B5A0"/>
<dbReference type="InterPro" id="IPR036910">
    <property type="entry name" value="HMG_box_dom_sf"/>
</dbReference>
<sequence>MQQQQQPFDFSMMGLAGQSNNQAHSIFPSTGIFANPAINHRAILQGWLAGRRKLDPSMMTMMDQSDIKPEAYNVYSAFNSLAGSHLMAGGQVNAAGHMAAYQQHVQQQQQQQQQQQHGAHMAGQSPLGGCGDDMPDSPDSGMDGCGGGKGKGKGDDRVKRPMNAFMVWSRGQRRKMAQENPKMHNSEISKRLGTEWKQLQETDKRPFIDEAKRLRQIHMKEHPDYKYRPRRKTKQMQKKGNLQLGLGGFAGVADPLKQQAYPQMSAAAAWQNTNANGYSFDNYSNIDIANLYRNQYEMMGFSSYLQPTSQNGGASPSTLTAAGNYLGYGAPSSYISALSSGIKSEGSDLSGDSGVSESPDGAPLGGHASPSSASVAAGVTSASASSLSAPSFSAFYGQHTKATELIDMINLQPVVSQSSDPMMMYNPGGYALQDMSALAVAGMPHLPSV</sequence>
<organism evidence="5 6">
    <name type="scientific">Pristionchus pacificus</name>
    <name type="common">Parasitic nematode worm</name>
    <dbReference type="NCBI Taxonomy" id="54126"/>
    <lineage>
        <taxon>Eukaryota</taxon>
        <taxon>Metazoa</taxon>
        <taxon>Ecdysozoa</taxon>
        <taxon>Nematoda</taxon>
        <taxon>Chromadorea</taxon>
        <taxon>Rhabditida</taxon>
        <taxon>Rhabditina</taxon>
        <taxon>Diplogasteromorpha</taxon>
        <taxon>Diplogasteroidea</taxon>
        <taxon>Neodiplogasteridae</taxon>
        <taxon>Pristionchus</taxon>
    </lineage>
</organism>
<comment type="subcellular location">
    <subcellularLocation>
        <location evidence="1">Nucleus</location>
    </subcellularLocation>
</comment>
<dbReference type="OrthoDB" id="6247875at2759"/>
<evidence type="ECO:0000256" key="4">
    <source>
        <dbReference type="SAM" id="MobiDB-lite"/>
    </source>
</evidence>
<evidence type="ECO:0000313" key="5">
    <source>
        <dbReference type="EnsemblMetazoa" id="PPA07024.1"/>
    </source>
</evidence>
<dbReference type="GO" id="GO:0005634">
    <property type="term" value="C:nucleus"/>
    <property type="evidence" value="ECO:0000318"/>
    <property type="project" value="GO_Central"/>
</dbReference>
<dbReference type="Proteomes" id="UP000005239">
    <property type="component" value="Unassembled WGS sequence"/>
</dbReference>
<proteinExistence type="predicted"/>
<dbReference type="SMART" id="SM00398">
    <property type="entry name" value="HMG"/>
    <property type="match status" value="1"/>
</dbReference>
<evidence type="ECO:0000256" key="3">
    <source>
        <dbReference type="ARBA" id="ARBA00023242"/>
    </source>
</evidence>
<dbReference type="EnsemblMetazoa" id="PPA07024.1">
    <property type="protein sequence ID" value="PPA07024.1"/>
    <property type="gene ID" value="WBGene00096578"/>
</dbReference>
<keyword evidence="3" id="KW-0539">Nucleus</keyword>
<dbReference type="PANTHER" id="PTHR10270">
    <property type="entry name" value="SOX TRANSCRIPTION FACTOR"/>
    <property type="match status" value="1"/>
</dbReference>
<reference evidence="5" key="2">
    <citation type="submission" date="2022-06" db="UniProtKB">
        <authorList>
            <consortium name="EnsemblMetazoa"/>
        </authorList>
    </citation>
    <scope>IDENTIFICATION</scope>
    <source>
        <strain evidence="5">PS312</strain>
    </source>
</reference>
<keyword evidence="6" id="KW-1185">Reference proteome</keyword>
<dbReference type="GO" id="GO:0000122">
    <property type="term" value="P:negative regulation of transcription by RNA polymerase II"/>
    <property type="evidence" value="ECO:0000318"/>
    <property type="project" value="GO_Central"/>
</dbReference>
<dbReference type="PROSITE" id="PS50118">
    <property type="entry name" value="HMG_BOX_2"/>
    <property type="match status" value="1"/>
</dbReference>
<dbReference type="SUPFAM" id="SSF47095">
    <property type="entry name" value="HMG-box"/>
    <property type="match status" value="1"/>
</dbReference>
<accession>A0A8R1U7F5</accession>
<dbReference type="GO" id="GO:0007420">
    <property type="term" value="P:brain development"/>
    <property type="evidence" value="ECO:0000318"/>
    <property type="project" value="GO_Central"/>
</dbReference>
<protein>
    <submittedName>
        <fullName evidence="5">Sox-2</fullName>
    </submittedName>
</protein>
<dbReference type="GO" id="GO:0001228">
    <property type="term" value="F:DNA-binding transcription activator activity, RNA polymerase II-specific"/>
    <property type="evidence" value="ECO:0000318"/>
    <property type="project" value="GO_Central"/>
</dbReference>
<dbReference type="FunFam" id="1.10.30.10:FF:000002">
    <property type="entry name" value="transcription factor Sox-2"/>
    <property type="match status" value="1"/>
</dbReference>
<keyword evidence="2" id="KW-0238">DNA-binding</keyword>
<dbReference type="InterPro" id="IPR050140">
    <property type="entry name" value="SRY-related_HMG-box_TF-like"/>
</dbReference>
<dbReference type="GO" id="GO:0000978">
    <property type="term" value="F:RNA polymerase II cis-regulatory region sequence-specific DNA binding"/>
    <property type="evidence" value="ECO:0000318"/>
    <property type="project" value="GO_Central"/>
</dbReference>
<dbReference type="Gene3D" id="1.10.30.10">
    <property type="entry name" value="High mobility group box domain"/>
    <property type="match status" value="1"/>
</dbReference>